<dbReference type="Pfam" id="PF15890">
    <property type="entry name" value="Peptidase_Mx1"/>
    <property type="match status" value="1"/>
</dbReference>
<protein>
    <recommendedName>
        <fullName evidence="4">Substrate import-associated zinc metallohydrolase lipoprotein</fullName>
    </recommendedName>
</protein>
<dbReference type="Gene3D" id="3.40.390.70">
    <property type="match status" value="1"/>
</dbReference>
<name>A0A2W5F7S6_9SPHI</name>
<dbReference type="EMBL" id="QFOI01000092">
    <property type="protein sequence ID" value="PZP49847.1"/>
    <property type="molecule type" value="Genomic_DNA"/>
</dbReference>
<keyword evidence="1" id="KW-0732">Signal</keyword>
<gene>
    <name evidence="2" type="ORF">DI598_06890</name>
</gene>
<evidence type="ECO:0008006" key="4">
    <source>
        <dbReference type="Google" id="ProtNLM"/>
    </source>
</evidence>
<proteinExistence type="predicted"/>
<dbReference type="PROSITE" id="PS51257">
    <property type="entry name" value="PROKAR_LIPOPROTEIN"/>
    <property type="match status" value="1"/>
</dbReference>
<organism evidence="2 3">
    <name type="scientific">Pseudopedobacter saltans</name>
    <dbReference type="NCBI Taxonomy" id="151895"/>
    <lineage>
        <taxon>Bacteria</taxon>
        <taxon>Pseudomonadati</taxon>
        <taxon>Bacteroidota</taxon>
        <taxon>Sphingobacteriia</taxon>
        <taxon>Sphingobacteriales</taxon>
        <taxon>Sphingobacteriaceae</taxon>
        <taxon>Pseudopedobacter</taxon>
    </lineage>
</organism>
<accession>A0A2W5F7S6</accession>
<dbReference type="Proteomes" id="UP000249645">
    <property type="component" value="Unassembled WGS sequence"/>
</dbReference>
<dbReference type="InterPro" id="IPR030890">
    <property type="entry name" value="LP_HExxH_w_TonB"/>
</dbReference>
<comment type="caution">
    <text evidence="2">The sequence shown here is derived from an EMBL/GenBank/DDBJ whole genome shotgun (WGS) entry which is preliminary data.</text>
</comment>
<feature type="chain" id="PRO_5016115466" description="Substrate import-associated zinc metallohydrolase lipoprotein" evidence="1">
    <location>
        <begin position="24"/>
        <end position="453"/>
    </location>
</feature>
<sequence length="453" mass="50713">MFSKKTRSTVFCLMILSFFSCKKDDFTPVDIYTLNPDLTAVNSELDAWLKTTFLDPYNISVSYRYNQYMHENDRNVSPVDPQFVKPFMANIYTGFLLPYEKVAGSTFIKKYAPKEIVLWGSLNYQSANSALLGDASAGARINMYQLNSYTPSVSFAKDRIGVIHHEFVHILNQTYPRPLDFETISAGSYNATYTNVTPDQARNTGFVTPYASSRAEEDFSEMAKALLVFGPSWFDNWVKTSTSGATALRRKETSLVDYYGTMGVNLRDLQKAVQIYLSDTLKDVSVSFPYWLNQGTLYTGLTVNLSNTMYTQYGQSSLFATQYGRLRDSMAVASRTLTSLQFLFTKKDSLTLRINSTTATGTSFVVDNDFSMKINEATGGVQFAKVANKVGTNYTNNSILGTKLTNTIIAYLVNNSFVGAWLQANMPGSMYTKTAGFYVANDPTNYFYGTLTQ</sequence>
<dbReference type="AlphaFoldDB" id="A0A2W5F7S6"/>
<reference evidence="2 3" key="1">
    <citation type="submission" date="2017-11" db="EMBL/GenBank/DDBJ databases">
        <title>Infants hospitalized years apart are colonized by the same room-sourced microbial strains.</title>
        <authorList>
            <person name="Brooks B."/>
            <person name="Olm M.R."/>
            <person name="Firek B.A."/>
            <person name="Baker R."/>
            <person name="Thomas B.C."/>
            <person name="Morowitz M.J."/>
            <person name="Banfield J.F."/>
        </authorList>
    </citation>
    <scope>NUCLEOTIDE SEQUENCE [LARGE SCALE GENOMIC DNA]</scope>
    <source>
        <strain evidence="2">S2_009_000_R2_76</strain>
    </source>
</reference>
<evidence type="ECO:0000313" key="3">
    <source>
        <dbReference type="Proteomes" id="UP000249645"/>
    </source>
</evidence>
<evidence type="ECO:0000313" key="2">
    <source>
        <dbReference type="EMBL" id="PZP49847.1"/>
    </source>
</evidence>
<dbReference type="NCBIfam" id="TIGR04549">
    <property type="entry name" value="LP_HExxH_w_tonB"/>
    <property type="match status" value="1"/>
</dbReference>
<feature type="signal peptide" evidence="1">
    <location>
        <begin position="1"/>
        <end position="23"/>
    </location>
</feature>
<evidence type="ECO:0000256" key="1">
    <source>
        <dbReference type="SAM" id="SignalP"/>
    </source>
</evidence>